<dbReference type="PANTHER" id="PTHR37298:SF1">
    <property type="entry name" value="UPF0111 PROTEIN YKAA"/>
    <property type="match status" value="1"/>
</dbReference>
<dbReference type="Gene3D" id="1.20.58.220">
    <property type="entry name" value="Phosphate transport system protein phou homolog 2, domain 2"/>
    <property type="match status" value="1"/>
</dbReference>
<comment type="similarity">
    <text evidence="1">Belongs to the UPF0111 family.</text>
</comment>
<dbReference type="InterPro" id="IPR052912">
    <property type="entry name" value="UPF0111_domain"/>
</dbReference>
<keyword evidence="3" id="KW-1185">Reference proteome</keyword>
<dbReference type="EMBL" id="JADFFM010000002">
    <property type="protein sequence ID" value="MBE9667860.1"/>
    <property type="molecule type" value="Genomic_DNA"/>
</dbReference>
<gene>
    <name evidence="2" type="ORF">IRJ18_15915</name>
</gene>
<name>A0ABR9XKW9_9SPHI</name>
<dbReference type="Proteomes" id="UP000632774">
    <property type="component" value="Unassembled WGS sequence"/>
</dbReference>
<proteinExistence type="inferred from homology"/>
<accession>A0ABR9XKW9</accession>
<sequence length="213" mass="23882">MQQRLYKSAFPNVNDLFFNHFNQAAENASVMAGLLFEAITTDDEQKPQYNTINRLRAKSQEIAHQVFIDSGKAFISPFERSDMFDLAKAIDEVCGYINISSRRINLYQPTSITPPIIELAGLIVELCAELQRCIDALSNIKNAQVITDSVNAIKSLEHYADKVYNKAVAALLIDEPNAIELIKYNEILLALETTTDKCEHVTNVIESIVVKNS</sequence>
<dbReference type="InterPro" id="IPR018445">
    <property type="entry name" value="Put_Phosphate_transp_reg"/>
</dbReference>
<dbReference type="Pfam" id="PF01865">
    <property type="entry name" value="PhoU_div"/>
    <property type="match status" value="1"/>
</dbReference>
<reference evidence="2 3" key="1">
    <citation type="submission" date="2020-10" db="EMBL/GenBank/DDBJ databases">
        <title>Mucilaginibacter mali sp. nov., isolated from rhizosphere soil of apple orchard.</title>
        <authorList>
            <person name="Lee J.-S."/>
            <person name="Kim H.S."/>
            <person name="Kim J.-S."/>
        </authorList>
    </citation>
    <scope>NUCLEOTIDE SEQUENCE [LARGE SCALE GENOMIC DNA]</scope>
    <source>
        <strain evidence="2 3">KCTC 23157</strain>
    </source>
</reference>
<organism evidence="2 3">
    <name type="scientific">Mucilaginibacter boryungensis</name>
    <dbReference type="NCBI Taxonomy" id="768480"/>
    <lineage>
        <taxon>Bacteria</taxon>
        <taxon>Pseudomonadati</taxon>
        <taxon>Bacteroidota</taxon>
        <taxon>Sphingobacteriia</taxon>
        <taxon>Sphingobacteriales</taxon>
        <taxon>Sphingobacteriaceae</taxon>
        <taxon>Mucilaginibacter</taxon>
    </lineage>
</organism>
<dbReference type="InterPro" id="IPR038078">
    <property type="entry name" value="PhoU-like_sf"/>
</dbReference>
<evidence type="ECO:0000313" key="2">
    <source>
        <dbReference type="EMBL" id="MBE9667860.1"/>
    </source>
</evidence>
<dbReference type="PANTHER" id="PTHR37298">
    <property type="entry name" value="UPF0111 PROTEIN YKAA"/>
    <property type="match status" value="1"/>
</dbReference>
<evidence type="ECO:0000313" key="3">
    <source>
        <dbReference type="Proteomes" id="UP000632774"/>
    </source>
</evidence>
<evidence type="ECO:0000256" key="1">
    <source>
        <dbReference type="ARBA" id="ARBA00008591"/>
    </source>
</evidence>
<dbReference type="RefSeq" id="WP_194107298.1">
    <property type="nucleotide sequence ID" value="NZ_JADFFM010000002.1"/>
</dbReference>
<protein>
    <submittedName>
        <fullName evidence="2">DUF47 family protein</fullName>
    </submittedName>
</protein>
<comment type="caution">
    <text evidence="2">The sequence shown here is derived from an EMBL/GenBank/DDBJ whole genome shotgun (WGS) entry which is preliminary data.</text>
</comment>